<dbReference type="SUPFAM" id="SSF143100">
    <property type="entry name" value="TTHA1013/TTHA0281-like"/>
    <property type="match status" value="1"/>
</dbReference>
<evidence type="ECO:0000313" key="2">
    <source>
        <dbReference type="EMBL" id="EKV32509.1"/>
    </source>
</evidence>
<feature type="region of interest" description="Disordered" evidence="1">
    <location>
        <begin position="1"/>
        <end position="23"/>
    </location>
</feature>
<protein>
    <recommendedName>
        <fullName evidence="4">HicB-like antitoxin of toxin-antitoxin system domain-containing protein</fullName>
    </recommendedName>
</protein>
<evidence type="ECO:0008006" key="4">
    <source>
        <dbReference type="Google" id="ProtNLM"/>
    </source>
</evidence>
<gene>
    <name evidence="2" type="ORF">C882_2588</name>
</gene>
<sequence length="87" mass="9131">MTRDVAYPASVSREPAAPGTPVTVRLPQFPELEAVGPTEGEALSEAQVRLQGMINDMAARGEQIPMPTQASGPGQVSVTVHVPEPPE</sequence>
<comment type="caution">
    <text evidence="2">The sequence shown here is derived from an EMBL/GenBank/DDBJ whole genome shotgun (WGS) entry which is preliminary data.</text>
</comment>
<accession>K9H5Y1</accession>
<organism evidence="2 3">
    <name type="scientific">Caenispirillum salinarum AK4</name>
    <dbReference type="NCBI Taxonomy" id="1238182"/>
    <lineage>
        <taxon>Bacteria</taxon>
        <taxon>Pseudomonadati</taxon>
        <taxon>Pseudomonadota</taxon>
        <taxon>Alphaproteobacteria</taxon>
        <taxon>Rhodospirillales</taxon>
        <taxon>Novispirillaceae</taxon>
        <taxon>Caenispirillum</taxon>
    </lineage>
</organism>
<feature type="compositionally biased region" description="Polar residues" evidence="1">
    <location>
        <begin position="66"/>
        <end position="78"/>
    </location>
</feature>
<feature type="region of interest" description="Disordered" evidence="1">
    <location>
        <begin position="64"/>
        <end position="87"/>
    </location>
</feature>
<dbReference type="Gene3D" id="3.30.160.250">
    <property type="match status" value="1"/>
</dbReference>
<reference evidence="2 3" key="1">
    <citation type="journal article" date="2013" name="Genome Announc.">
        <title>Draft Genome Sequence of an Alphaproteobacterium, Caenispirillum salinarum AK4(T), Isolated from a Solar Saltern.</title>
        <authorList>
            <person name="Khatri I."/>
            <person name="Singh A."/>
            <person name="Korpole S."/>
            <person name="Pinnaka A.K."/>
            <person name="Subramanian S."/>
        </authorList>
    </citation>
    <scope>NUCLEOTIDE SEQUENCE [LARGE SCALE GENOMIC DNA]</scope>
    <source>
        <strain evidence="2 3">AK4</strain>
    </source>
</reference>
<evidence type="ECO:0000313" key="3">
    <source>
        <dbReference type="Proteomes" id="UP000009881"/>
    </source>
</evidence>
<proteinExistence type="predicted"/>
<name>K9H5Y1_9PROT</name>
<dbReference type="Proteomes" id="UP000009881">
    <property type="component" value="Unassembled WGS sequence"/>
</dbReference>
<dbReference type="AlphaFoldDB" id="K9H5Y1"/>
<dbReference type="RefSeq" id="WP_009538997.1">
    <property type="nucleotide sequence ID" value="NZ_ANHY01000003.1"/>
</dbReference>
<dbReference type="InterPro" id="IPR035069">
    <property type="entry name" value="TTHA1013/TTHA0281-like"/>
</dbReference>
<evidence type="ECO:0000256" key="1">
    <source>
        <dbReference type="SAM" id="MobiDB-lite"/>
    </source>
</evidence>
<keyword evidence="3" id="KW-1185">Reference proteome</keyword>
<dbReference type="EMBL" id="ANHY01000003">
    <property type="protein sequence ID" value="EKV32509.1"/>
    <property type="molecule type" value="Genomic_DNA"/>
</dbReference>